<organism evidence="1">
    <name type="scientific">Glycine soja</name>
    <name type="common">Wild soybean</name>
    <dbReference type="NCBI Taxonomy" id="3848"/>
    <lineage>
        <taxon>Eukaryota</taxon>
        <taxon>Viridiplantae</taxon>
        <taxon>Streptophyta</taxon>
        <taxon>Embryophyta</taxon>
        <taxon>Tracheophyta</taxon>
        <taxon>Spermatophyta</taxon>
        <taxon>Magnoliopsida</taxon>
        <taxon>eudicotyledons</taxon>
        <taxon>Gunneridae</taxon>
        <taxon>Pentapetalae</taxon>
        <taxon>rosids</taxon>
        <taxon>fabids</taxon>
        <taxon>Fabales</taxon>
        <taxon>Fabaceae</taxon>
        <taxon>Papilionoideae</taxon>
        <taxon>50 kb inversion clade</taxon>
        <taxon>NPAAA clade</taxon>
        <taxon>indigoferoid/millettioid clade</taxon>
        <taxon>Phaseoleae</taxon>
        <taxon>Glycine</taxon>
        <taxon>Glycine subgen. Soja</taxon>
    </lineage>
</organism>
<gene>
    <name evidence="1" type="ORF">glysoja_044336</name>
</gene>
<dbReference type="EMBL" id="KN662283">
    <property type="protein sequence ID" value="KHN13747.1"/>
    <property type="molecule type" value="Genomic_DNA"/>
</dbReference>
<evidence type="ECO:0008006" key="2">
    <source>
        <dbReference type="Google" id="ProtNLM"/>
    </source>
</evidence>
<proteinExistence type="predicted"/>
<accession>A0A0B2Q1W3</accession>
<dbReference type="Proteomes" id="UP000053555">
    <property type="component" value="Unassembled WGS sequence"/>
</dbReference>
<feature type="non-terminal residue" evidence="1">
    <location>
        <position position="1"/>
    </location>
</feature>
<reference evidence="1" key="1">
    <citation type="submission" date="2014-07" db="EMBL/GenBank/DDBJ databases">
        <title>Identification of a novel salt tolerance gene in wild soybean by whole-genome sequencing.</title>
        <authorList>
            <person name="Lam H.-M."/>
            <person name="Qi X."/>
            <person name="Li M.-W."/>
            <person name="Liu X."/>
            <person name="Xie M."/>
            <person name="Ni M."/>
            <person name="Xu X."/>
        </authorList>
    </citation>
    <scope>NUCLEOTIDE SEQUENCE [LARGE SCALE GENOMIC DNA]</scope>
    <source>
        <tissue evidence="1">Root</tissue>
    </source>
</reference>
<name>A0A0B2Q1W3_GLYSO</name>
<protein>
    <recommendedName>
        <fullName evidence="2">Reverse transcriptase zinc-binding domain-containing protein</fullName>
    </recommendedName>
</protein>
<feature type="non-terminal residue" evidence="1">
    <location>
        <position position="110"/>
    </location>
</feature>
<sequence length="110" mass="13444">EHLFFNCSKTLPLWWESMSWVNLITVMPQNHRDHFLQHGMKVVDGVRSKTWKCWWIALTWTIWHHRNKVVFQDTTFHGTKLLEDALFLLWSWIKAMDKDFTLHFNQWSSN</sequence>
<evidence type="ECO:0000313" key="1">
    <source>
        <dbReference type="EMBL" id="KHN13747.1"/>
    </source>
</evidence>
<dbReference type="AlphaFoldDB" id="A0A0B2Q1W3"/>